<evidence type="ECO:0000313" key="10">
    <source>
        <dbReference type="EMBL" id="UWP82536.1"/>
    </source>
</evidence>
<protein>
    <submittedName>
        <fullName evidence="10">Redox-sensitive transcriptional activator SoxR</fullName>
    </submittedName>
</protein>
<keyword evidence="2" id="KW-0479">Metal-binding</keyword>
<dbReference type="NCBIfam" id="TIGR01950">
    <property type="entry name" value="SoxR"/>
    <property type="match status" value="1"/>
</dbReference>
<dbReference type="SUPFAM" id="SSF46955">
    <property type="entry name" value="Putative DNA-binding domain"/>
    <property type="match status" value="1"/>
</dbReference>
<evidence type="ECO:0000256" key="4">
    <source>
        <dbReference type="ARBA" id="ARBA00023014"/>
    </source>
</evidence>
<name>A0ABY5VZJ9_9ACTN</name>
<keyword evidence="1" id="KW-0001">2Fe-2S</keyword>
<evidence type="ECO:0000256" key="7">
    <source>
        <dbReference type="ARBA" id="ARBA00023163"/>
    </source>
</evidence>
<feature type="domain" description="HTH merR-type" evidence="9">
    <location>
        <begin position="10"/>
        <end position="78"/>
    </location>
</feature>
<dbReference type="PROSITE" id="PS00552">
    <property type="entry name" value="HTH_MERR_1"/>
    <property type="match status" value="1"/>
</dbReference>
<dbReference type="PANTHER" id="PTHR30204">
    <property type="entry name" value="REDOX-CYCLING DRUG-SENSING TRANSCRIPTIONAL ACTIVATOR SOXR"/>
    <property type="match status" value="1"/>
</dbReference>
<dbReference type="PROSITE" id="PS50937">
    <property type="entry name" value="HTH_MERR_2"/>
    <property type="match status" value="1"/>
</dbReference>
<evidence type="ECO:0000256" key="2">
    <source>
        <dbReference type="ARBA" id="ARBA00022723"/>
    </source>
</evidence>
<keyword evidence="3" id="KW-0408">Iron</keyword>
<keyword evidence="6" id="KW-0238">DNA-binding</keyword>
<sequence>MLKPPPRAAELTVGQVAARSGVAITTLHFYESKGLIHSRRTAGNQRRYPRDTLRRVSFIRVAQRVGIPLRLVAEALSGLPDERTPTREDWTRLSAAWRAELDERIDQLQRLRDNLSDCIGCGCLSIDRCTLRNPDDQLGDAGPGPHRLLGTYTQPGPGESWTD</sequence>
<evidence type="ECO:0000256" key="8">
    <source>
        <dbReference type="SAM" id="MobiDB-lite"/>
    </source>
</evidence>
<gene>
    <name evidence="10" type="primary">soxR</name>
    <name evidence="10" type="ORF">Dfulv_47130</name>
</gene>
<keyword evidence="11" id="KW-1185">Reference proteome</keyword>
<keyword evidence="4" id="KW-0411">Iron-sulfur</keyword>
<evidence type="ECO:0000313" key="11">
    <source>
        <dbReference type="Proteomes" id="UP001059617"/>
    </source>
</evidence>
<dbReference type="InterPro" id="IPR047057">
    <property type="entry name" value="MerR_fam"/>
</dbReference>
<dbReference type="InterPro" id="IPR015358">
    <property type="entry name" value="Tscrpt_reg_MerR_DNA-bd"/>
</dbReference>
<evidence type="ECO:0000256" key="3">
    <source>
        <dbReference type="ARBA" id="ARBA00023004"/>
    </source>
</evidence>
<dbReference type="Proteomes" id="UP001059617">
    <property type="component" value="Chromosome"/>
</dbReference>
<dbReference type="Gene3D" id="1.10.1660.10">
    <property type="match status" value="1"/>
</dbReference>
<dbReference type="RefSeq" id="WP_259860308.1">
    <property type="nucleotide sequence ID" value="NZ_BAAAST010000023.1"/>
</dbReference>
<dbReference type="InterPro" id="IPR009061">
    <property type="entry name" value="DNA-bd_dom_put_sf"/>
</dbReference>
<organism evidence="10 11">
    <name type="scientific">Dactylosporangium fulvum</name>
    <dbReference type="NCBI Taxonomy" id="53359"/>
    <lineage>
        <taxon>Bacteria</taxon>
        <taxon>Bacillati</taxon>
        <taxon>Actinomycetota</taxon>
        <taxon>Actinomycetes</taxon>
        <taxon>Micromonosporales</taxon>
        <taxon>Micromonosporaceae</taxon>
        <taxon>Dactylosporangium</taxon>
    </lineage>
</organism>
<evidence type="ECO:0000256" key="6">
    <source>
        <dbReference type="ARBA" id="ARBA00023125"/>
    </source>
</evidence>
<keyword evidence="7" id="KW-0804">Transcription</keyword>
<dbReference type="CDD" id="cd01110">
    <property type="entry name" value="HTH_SoxR"/>
    <property type="match status" value="1"/>
</dbReference>
<reference evidence="10" key="1">
    <citation type="submission" date="2021-04" db="EMBL/GenBank/DDBJ databases">
        <authorList>
            <person name="Hartkoorn R.C."/>
            <person name="Beaudoing E."/>
            <person name="Hot D."/>
        </authorList>
    </citation>
    <scope>NUCLEOTIDE SEQUENCE</scope>
    <source>
        <strain evidence="10">NRRL B-16292</strain>
    </source>
</reference>
<reference evidence="10" key="2">
    <citation type="submission" date="2022-09" db="EMBL/GenBank/DDBJ databases">
        <title>Biosynthetic gene clusters of Dactylosporangioum fulvum.</title>
        <authorList>
            <person name="Caradec T."/>
        </authorList>
    </citation>
    <scope>NUCLEOTIDE SEQUENCE</scope>
    <source>
        <strain evidence="10">NRRL B-16292</strain>
    </source>
</reference>
<dbReference type="PRINTS" id="PR00040">
    <property type="entry name" value="HTHMERR"/>
</dbReference>
<keyword evidence="5" id="KW-0805">Transcription regulation</keyword>
<dbReference type="PANTHER" id="PTHR30204:SF0">
    <property type="entry name" value="REDOX-SENSITIVE TRANSCRIPTIONAL ACTIVATOR SOXR"/>
    <property type="match status" value="1"/>
</dbReference>
<evidence type="ECO:0000256" key="1">
    <source>
        <dbReference type="ARBA" id="ARBA00022714"/>
    </source>
</evidence>
<evidence type="ECO:0000256" key="5">
    <source>
        <dbReference type="ARBA" id="ARBA00023015"/>
    </source>
</evidence>
<dbReference type="Pfam" id="PF09278">
    <property type="entry name" value="MerR-DNA-bind"/>
    <property type="match status" value="1"/>
</dbReference>
<feature type="region of interest" description="Disordered" evidence="8">
    <location>
        <begin position="137"/>
        <end position="163"/>
    </location>
</feature>
<dbReference type="Pfam" id="PF00376">
    <property type="entry name" value="MerR"/>
    <property type="match status" value="1"/>
</dbReference>
<dbReference type="SMART" id="SM00422">
    <property type="entry name" value="HTH_MERR"/>
    <property type="match status" value="1"/>
</dbReference>
<dbReference type="InterPro" id="IPR010211">
    <property type="entry name" value="Redox-sen_tscrpt-act_SoxR"/>
</dbReference>
<dbReference type="EMBL" id="CP073720">
    <property type="protein sequence ID" value="UWP82536.1"/>
    <property type="molecule type" value="Genomic_DNA"/>
</dbReference>
<evidence type="ECO:0000259" key="9">
    <source>
        <dbReference type="PROSITE" id="PS50937"/>
    </source>
</evidence>
<accession>A0ABY5VZJ9</accession>
<dbReference type="InterPro" id="IPR000551">
    <property type="entry name" value="MerR-type_HTH_dom"/>
</dbReference>
<proteinExistence type="predicted"/>